<feature type="compositionally biased region" description="Basic residues" evidence="1">
    <location>
        <begin position="34"/>
        <end position="43"/>
    </location>
</feature>
<dbReference type="EMBL" id="LK056692">
    <property type="protein sequence ID" value="CDU25926.1"/>
    <property type="molecule type" value="Genomic_DNA"/>
</dbReference>
<dbReference type="SUPFAM" id="SSF53474">
    <property type="entry name" value="alpha/beta-Hydrolases"/>
    <property type="match status" value="1"/>
</dbReference>
<dbReference type="AlphaFoldDB" id="A0A127ZIT0"/>
<accession>A0A127ZIT0</accession>
<dbReference type="PANTHER" id="PTHR35560">
    <property type="entry name" value="BLL0132 PROTEIN"/>
    <property type="match status" value="1"/>
</dbReference>
<dbReference type="PANTHER" id="PTHR35560:SF3">
    <property type="entry name" value="PEPTIDASE S9 PROLYL OLIGOPEPTIDASE CATALYTIC DOMAIN-CONTAINING PROTEIN"/>
    <property type="match status" value="1"/>
</dbReference>
<feature type="signal peptide" evidence="2">
    <location>
        <begin position="1"/>
        <end position="28"/>
    </location>
</feature>
<evidence type="ECO:0000256" key="1">
    <source>
        <dbReference type="SAM" id="MobiDB-lite"/>
    </source>
</evidence>
<evidence type="ECO:0000256" key="2">
    <source>
        <dbReference type="SAM" id="SignalP"/>
    </source>
</evidence>
<gene>
    <name evidence="3" type="ORF">SPSC_06097</name>
</gene>
<dbReference type="InterPro" id="IPR029058">
    <property type="entry name" value="AB_hydrolase_fold"/>
</dbReference>
<reference evidence="3" key="1">
    <citation type="submission" date="2014-06" db="EMBL/GenBank/DDBJ databases">
        <authorList>
            <person name="Ju J."/>
            <person name="Zhang J."/>
        </authorList>
    </citation>
    <scope>NUCLEOTIDE SEQUENCE</scope>
    <source>
        <strain evidence="3">SscI8</strain>
    </source>
</reference>
<feature type="region of interest" description="Disordered" evidence="1">
    <location>
        <begin position="33"/>
        <end position="61"/>
    </location>
</feature>
<organism evidence="3">
    <name type="scientific">Sporisorium scitamineum</name>
    <dbReference type="NCBI Taxonomy" id="49012"/>
    <lineage>
        <taxon>Eukaryota</taxon>
        <taxon>Fungi</taxon>
        <taxon>Dikarya</taxon>
        <taxon>Basidiomycota</taxon>
        <taxon>Ustilaginomycotina</taxon>
        <taxon>Ustilaginomycetes</taxon>
        <taxon>Ustilaginales</taxon>
        <taxon>Ustilaginaceae</taxon>
        <taxon>Sporisorium</taxon>
    </lineage>
</organism>
<name>A0A127ZIT0_9BASI</name>
<feature type="region of interest" description="Disordered" evidence="1">
    <location>
        <begin position="463"/>
        <end position="490"/>
    </location>
</feature>
<feature type="compositionally biased region" description="Low complexity" evidence="1">
    <location>
        <begin position="480"/>
        <end position="489"/>
    </location>
</feature>
<protein>
    <submittedName>
        <fullName evidence="3">Uncharacterized protein</fullName>
    </submittedName>
</protein>
<dbReference type="Gene3D" id="3.40.50.1820">
    <property type="entry name" value="alpha/beta hydrolase"/>
    <property type="match status" value="1"/>
</dbReference>
<keyword evidence="2" id="KW-0732">Signal</keyword>
<dbReference type="OrthoDB" id="5985073at2759"/>
<feature type="chain" id="PRO_5007281317" evidence="2">
    <location>
        <begin position="29"/>
        <end position="517"/>
    </location>
</feature>
<sequence length="517" mass="55033">MKFTSSSSASLALSLATALLAVAPSVSADSASHVVHRPSHLQRRQASSSSSSSSNGSTADQESIYQQAFTDPVAAAKAANNLAYIAGQYATGNLYRYNLVSDNGQLPWNTNVPFIPEAAVNGSMDGGLEELPDIQGMTLNRTFAVQPGAVLPFYQTEGYDATKIERAVMIMPGKPRDCKYTLLVQNALNVYITNPQSSSSNADGSPTSDDAARTAKDEVLILGPCWMNEDDHTARAIKSGELYWHQSQWQSGMASRGPGDTQISSYAVMDSFMDALFDKNQFSNLETVVIAGHSMGAQMVQRYSVVKQPAAYDTNITFWFGNPGSYAWLTSSRPNQNNASCANTYDDWAYGLDGSGVPPYARSRVKNNKQQVVSTFQSRNVHMNYGLLDNGQGDTACAASYQGANHLERGCHFVESVASISGGSLPKTQTANFMPNVSHQDYSMLSYNIPLYRLFEEVPAGASSNRSTAGSGSAKGGGSSTATKGNGSAKSSAESMCKAGMLTDGAGAILSFGMSLL</sequence>
<evidence type="ECO:0000313" key="3">
    <source>
        <dbReference type="EMBL" id="CDU25926.1"/>
    </source>
</evidence>
<proteinExistence type="predicted"/>